<dbReference type="PRINTS" id="PR00219">
    <property type="entry name" value="SYNAPTOBREVN"/>
</dbReference>
<feature type="domain" description="RWP-RK" evidence="16">
    <location>
        <begin position="227"/>
        <end position="315"/>
    </location>
</feature>
<dbReference type="InterPro" id="IPR001388">
    <property type="entry name" value="Synaptobrevin-like"/>
</dbReference>
<keyword evidence="4" id="KW-0653">Protein transport</keyword>
<reference evidence="17" key="1">
    <citation type="submission" date="2022-08" db="EMBL/GenBank/DDBJ databases">
        <authorList>
            <person name="Marques A."/>
        </authorList>
    </citation>
    <scope>NUCLEOTIDE SEQUENCE</scope>
    <source>
        <strain evidence="17">RhyPub2mFocal</strain>
        <tissue evidence="17">Leaves</tissue>
    </source>
</reference>
<dbReference type="PROSITE" id="PS50892">
    <property type="entry name" value="V_SNARE"/>
    <property type="match status" value="1"/>
</dbReference>
<evidence type="ECO:0000313" key="18">
    <source>
        <dbReference type="Proteomes" id="UP001140206"/>
    </source>
</evidence>
<name>A0AAV8HKK5_9POAL</name>
<dbReference type="InterPro" id="IPR042855">
    <property type="entry name" value="V_SNARE_CC"/>
</dbReference>
<dbReference type="GO" id="GO:0005737">
    <property type="term" value="C:cytoplasm"/>
    <property type="evidence" value="ECO:0007669"/>
    <property type="project" value="UniProtKB-ARBA"/>
</dbReference>
<evidence type="ECO:0000256" key="10">
    <source>
        <dbReference type="ARBA" id="ARBA00023242"/>
    </source>
</evidence>
<sequence>MDKQPILYSFVAKGTVVLAEHTCFFGNIRTIAIECLAKLPPNSNKFTYSCDGHTFNFLVEKGFVFLVVANEGMAWSAPFVFLERVKEDFVQQYGSDIDDEGRDSHLFSIFYSLDCDFGPRLKEHMQYCINHLEEMSKLTDLTEMMGIVLDNIEKVLDRGEKIELIVDKTETLHFQAGPTSKLTSCMYAIRDVQAPTSMDSPMLFLMQPLHPLNTVDAADGRRGQTLQTNGVVRDVQLISPRPNRNELKFKHVAQKFSLPIKEAARELKVSASTLKFRCRELGIPKWPHRKIQSLETLIETMLELAPFGFQHMIGKVREEIEAIKLNPTLEIEYKTERLRQEIYDSKYKRRRTSEITS</sequence>
<comment type="subcellular location">
    <subcellularLocation>
        <location evidence="12">Endomembrane system</location>
        <topology evidence="12">Single-pass type IV membrane protein</topology>
    </subcellularLocation>
</comment>
<keyword evidence="18" id="KW-1185">Reference proteome</keyword>
<dbReference type="SUPFAM" id="SSF58038">
    <property type="entry name" value="SNARE fusion complex"/>
    <property type="match status" value="1"/>
</dbReference>
<evidence type="ECO:0000256" key="13">
    <source>
        <dbReference type="PROSITE-ProRule" id="PRU00290"/>
    </source>
</evidence>
<evidence type="ECO:0000256" key="4">
    <source>
        <dbReference type="ARBA" id="ARBA00022927"/>
    </source>
</evidence>
<dbReference type="SUPFAM" id="SSF64356">
    <property type="entry name" value="SNARE-like"/>
    <property type="match status" value="1"/>
</dbReference>
<dbReference type="SMART" id="SM01270">
    <property type="entry name" value="Longin"/>
    <property type="match status" value="1"/>
</dbReference>
<dbReference type="Proteomes" id="UP001140206">
    <property type="component" value="Chromosome 1"/>
</dbReference>
<evidence type="ECO:0000256" key="3">
    <source>
        <dbReference type="ARBA" id="ARBA00022692"/>
    </source>
</evidence>
<dbReference type="InterPro" id="IPR011012">
    <property type="entry name" value="Longin-like_dom_sf"/>
</dbReference>
<dbReference type="CDD" id="cd15843">
    <property type="entry name" value="R-SNARE"/>
    <property type="match status" value="1"/>
</dbReference>
<keyword evidence="9" id="KW-0804">Transcription</keyword>
<dbReference type="PROSITE" id="PS50859">
    <property type="entry name" value="LONGIN"/>
    <property type="match status" value="1"/>
</dbReference>
<protein>
    <submittedName>
        <fullName evidence="17">Vesicle-associated membrane protein 727</fullName>
    </submittedName>
</protein>
<dbReference type="InterPro" id="IPR051097">
    <property type="entry name" value="Synaptobrevin-like_transport"/>
</dbReference>
<accession>A0AAV8HKK5</accession>
<feature type="domain" description="V-SNARE coiled-coil homology" evidence="15">
    <location>
        <begin position="133"/>
        <end position="189"/>
    </location>
</feature>
<dbReference type="Gene3D" id="3.30.450.50">
    <property type="entry name" value="Longin domain"/>
    <property type="match status" value="1"/>
</dbReference>
<dbReference type="PROSITE" id="PS51519">
    <property type="entry name" value="RWP_RK"/>
    <property type="match status" value="1"/>
</dbReference>
<gene>
    <name evidence="17" type="ORF">LUZ62_030979</name>
</gene>
<comment type="caution">
    <text evidence="17">The sequence shown here is derived from an EMBL/GenBank/DDBJ whole genome shotgun (WGS) entry which is preliminary data.</text>
</comment>
<dbReference type="GO" id="GO:0015031">
    <property type="term" value="P:protein transport"/>
    <property type="evidence" value="ECO:0007669"/>
    <property type="project" value="UniProtKB-KW"/>
</dbReference>
<feature type="domain" description="Longin" evidence="14">
    <location>
        <begin position="10"/>
        <end position="121"/>
    </location>
</feature>
<dbReference type="PANTHER" id="PTHR21136">
    <property type="entry name" value="SNARE PROTEINS"/>
    <property type="match status" value="1"/>
</dbReference>
<evidence type="ECO:0000259" key="15">
    <source>
        <dbReference type="PROSITE" id="PS50892"/>
    </source>
</evidence>
<evidence type="ECO:0000256" key="8">
    <source>
        <dbReference type="ARBA" id="ARBA00023136"/>
    </source>
</evidence>
<keyword evidence="6" id="KW-0805">Transcription regulation</keyword>
<keyword evidence="3" id="KW-0812">Transmembrane</keyword>
<dbReference type="GO" id="GO:0016020">
    <property type="term" value="C:membrane"/>
    <property type="evidence" value="ECO:0007669"/>
    <property type="project" value="InterPro"/>
</dbReference>
<evidence type="ECO:0000256" key="5">
    <source>
        <dbReference type="ARBA" id="ARBA00022989"/>
    </source>
</evidence>
<dbReference type="PROSITE" id="PS00417">
    <property type="entry name" value="SYNAPTOBREVIN"/>
    <property type="match status" value="1"/>
</dbReference>
<evidence type="ECO:0000256" key="12">
    <source>
        <dbReference type="ARBA" id="ARBA00046280"/>
    </source>
</evidence>
<evidence type="ECO:0000256" key="9">
    <source>
        <dbReference type="ARBA" id="ARBA00023163"/>
    </source>
</evidence>
<comment type="similarity">
    <text evidence="1">Belongs to the synaptobrevin family.</text>
</comment>
<keyword evidence="7" id="KW-0238">DNA-binding</keyword>
<dbReference type="Gene3D" id="1.20.5.110">
    <property type="match status" value="1"/>
</dbReference>
<keyword evidence="2" id="KW-0813">Transport</keyword>
<keyword evidence="13" id="KW-0175">Coiled coil</keyword>
<evidence type="ECO:0000256" key="11">
    <source>
        <dbReference type="ARBA" id="ARBA00037493"/>
    </source>
</evidence>
<dbReference type="EMBL" id="JAMFTS010000001">
    <property type="protein sequence ID" value="KAJ4818413.1"/>
    <property type="molecule type" value="Genomic_DNA"/>
</dbReference>
<dbReference type="Pfam" id="PF13774">
    <property type="entry name" value="Longin"/>
    <property type="match status" value="1"/>
</dbReference>
<evidence type="ECO:0000259" key="16">
    <source>
        <dbReference type="PROSITE" id="PS51519"/>
    </source>
</evidence>
<dbReference type="GO" id="GO:0016192">
    <property type="term" value="P:vesicle-mediated transport"/>
    <property type="evidence" value="ECO:0007669"/>
    <property type="project" value="InterPro"/>
</dbReference>
<dbReference type="Pfam" id="PF02042">
    <property type="entry name" value="RWP-RK"/>
    <property type="match status" value="1"/>
</dbReference>
<evidence type="ECO:0000256" key="1">
    <source>
        <dbReference type="ARBA" id="ARBA00008025"/>
    </source>
</evidence>
<dbReference type="InterPro" id="IPR003035">
    <property type="entry name" value="RWP-RK_dom"/>
</dbReference>
<comment type="function">
    <text evidence="11">Involved in the targeting and/or fusion of transport vesicles to their target membrane.</text>
</comment>
<dbReference type="GO" id="GO:0012505">
    <property type="term" value="C:endomembrane system"/>
    <property type="evidence" value="ECO:0007669"/>
    <property type="project" value="UniProtKB-SubCell"/>
</dbReference>
<evidence type="ECO:0000259" key="14">
    <source>
        <dbReference type="PROSITE" id="PS50859"/>
    </source>
</evidence>
<dbReference type="AlphaFoldDB" id="A0AAV8HKK5"/>
<keyword evidence="8" id="KW-0472">Membrane</keyword>
<proteinExistence type="inferred from homology"/>
<evidence type="ECO:0000256" key="7">
    <source>
        <dbReference type="ARBA" id="ARBA00023125"/>
    </source>
</evidence>
<organism evidence="17 18">
    <name type="scientific">Rhynchospora pubera</name>
    <dbReference type="NCBI Taxonomy" id="906938"/>
    <lineage>
        <taxon>Eukaryota</taxon>
        <taxon>Viridiplantae</taxon>
        <taxon>Streptophyta</taxon>
        <taxon>Embryophyta</taxon>
        <taxon>Tracheophyta</taxon>
        <taxon>Spermatophyta</taxon>
        <taxon>Magnoliopsida</taxon>
        <taxon>Liliopsida</taxon>
        <taxon>Poales</taxon>
        <taxon>Cyperaceae</taxon>
        <taxon>Cyperoideae</taxon>
        <taxon>Rhynchosporeae</taxon>
        <taxon>Rhynchospora</taxon>
    </lineage>
</organism>
<dbReference type="CDD" id="cd14824">
    <property type="entry name" value="Longin"/>
    <property type="match status" value="1"/>
</dbReference>
<dbReference type="InterPro" id="IPR010908">
    <property type="entry name" value="Longin_dom"/>
</dbReference>
<dbReference type="PANTHER" id="PTHR21136:SF169">
    <property type="entry name" value="VESICLE-ASSOCIATED MEMBRANE PROTEIN 727"/>
    <property type="match status" value="1"/>
</dbReference>
<evidence type="ECO:0000256" key="2">
    <source>
        <dbReference type="ARBA" id="ARBA00022448"/>
    </source>
</evidence>
<keyword evidence="10" id="KW-0539">Nucleus</keyword>
<dbReference type="FunFam" id="3.30.450.50:FF:000014">
    <property type="entry name" value="vesicle-associated membrane protein 727"/>
    <property type="match status" value="1"/>
</dbReference>
<evidence type="ECO:0000313" key="17">
    <source>
        <dbReference type="EMBL" id="KAJ4818413.1"/>
    </source>
</evidence>
<dbReference type="GO" id="GO:0003677">
    <property type="term" value="F:DNA binding"/>
    <property type="evidence" value="ECO:0007669"/>
    <property type="project" value="UniProtKB-KW"/>
</dbReference>
<keyword evidence="5" id="KW-1133">Transmembrane helix</keyword>
<dbReference type="Pfam" id="PF00957">
    <property type="entry name" value="Synaptobrevin"/>
    <property type="match status" value="1"/>
</dbReference>
<evidence type="ECO:0000256" key="6">
    <source>
        <dbReference type="ARBA" id="ARBA00023015"/>
    </source>
</evidence>